<gene>
    <name evidence="1" type="ORF">Cri9333_2866</name>
</gene>
<organism evidence="1 2">
    <name type="scientific">Crinalium epipsammum PCC 9333</name>
    <dbReference type="NCBI Taxonomy" id="1173022"/>
    <lineage>
        <taxon>Bacteria</taxon>
        <taxon>Bacillati</taxon>
        <taxon>Cyanobacteriota</taxon>
        <taxon>Cyanophyceae</taxon>
        <taxon>Gomontiellales</taxon>
        <taxon>Gomontiellaceae</taxon>
        <taxon>Crinalium</taxon>
    </lineage>
</organism>
<keyword evidence="2" id="KW-1185">Reference proteome</keyword>
<proteinExistence type="predicted"/>
<reference evidence="1 2" key="1">
    <citation type="submission" date="2012-06" db="EMBL/GenBank/DDBJ databases">
        <title>Finished chromosome of genome of Crinalium epipsammum PCC 9333.</title>
        <authorList>
            <consortium name="US DOE Joint Genome Institute"/>
            <person name="Gugger M."/>
            <person name="Coursin T."/>
            <person name="Rippka R."/>
            <person name="Tandeau De Marsac N."/>
            <person name="Huntemann M."/>
            <person name="Wei C.-L."/>
            <person name="Han J."/>
            <person name="Detter J.C."/>
            <person name="Han C."/>
            <person name="Tapia R."/>
            <person name="Davenport K."/>
            <person name="Daligault H."/>
            <person name="Erkkila T."/>
            <person name="Gu W."/>
            <person name="Munk A.C.C."/>
            <person name="Teshima H."/>
            <person name="Xu Y."/>
            <person name="Chain P."/>
            <person name="Chen A."/>
            <person name="Krypides N."/>
            <person name="Mavromatis K."/>
            <person name="Markowitz V."/>
            <person name="Szeto E."/>
            <person name="Ivanova N."/>
            <person name="Mikhailova N."/>
            <person name="Ovchinnikova G."/>
            <person name="Pagani I."/>
            <person name="Pati A."/>
            <person name="Goodwin L."/>
            <person name="Peters L."/>
            <person name="Pitluck S."/>
            <person name="Woyke T."/>
            <person name="Kerfeld C."/>
        </authorList>
    </citation>
    <scope>NUCLEOTIDE SEQUENCE [LARGE SCALE GENOMIC DNA]</scope>
    <source>
        <strain evidence="1 2">PCC 9333</strain>
    </source>
</reference>
<dbReference type="AlphaFoldDB" id="K9VZZ3"/>
<dbReference type="EMBL" id="CP003620">
    <property type="protein sequence ID" value="AFZ13708.1"/>
    <property type="molecule type" value="Genomic_DNA"/>
</dbReference>
<evidence type="ECO:0000313" key="1">
    <source>
        <dbReference type="EMBL" id="AFZ13708.1"/>
    </source>
</evidence>
<protein>
    <submittedName>
        <fullName evidence="1">Uncharacterized protein</fullName>
    </submittedName>
</protein>
<dbReference type="HOGENOM" id="CLU_2141730_0_0_3"/>
<accession>K9VZZ3</accession>
<dbReference type="STRING" id="1173022.Cri9333_2866"/>
<sequence>MKPEFKKLLSIQSPPLIKGRILVGFLFKTKIELPYKSFNLSHVKILKLVQRLSAFFILLFYLTCCQPADLVPPVHKSTAYNYLQTVADQWQLSNTFTAKYNSNDNKNNLSFY</sequence>
<evidence type="ECO:0000313" key="2">
    <source>
        <dbReference type="Proteomes" id="UP000010472"/>
    </source>
</evidence>
<dbReference type="RefSeq" id="WP_015203817.1">
    <property type="nucleotide sequence ID" value="NC_019753.1"/>
</dbReference>
<name>K9VZZ3_9CYAN</name>
<dbReference type="KEGG" id="cep:Cri9333_2866"/>
<dbReference type="Proteomes" id="UP000010472">
    <property type="component" value="Chromosome"/>
</dbReference>